<dbReference type="Pfam" id="PF07195">
    <property type="entry name" value="FliD_C"/>
    <property type="match status" value="1"/>
</dbReference>
<evidence type="ECO:0000313" key="9">
    <source>
        <dbReference type="Proteomes" id="UP001364890"/>
    </source>
</evidence>
<sequence length="690" mass="75020">MAGMRIGGLASGMDIDQIVGDLMKAERIPLDKLFQKRTTFEWQRDSYRAINTKLKSFDTYLFDNFSLSSNFNKKTVESSNANLVSATATGSASSNLSIEGVSQLATAARQIGNTISTSTGGTATGATKMSELSGISGNTTISLKAIQSNGTLAKEATNIEIKATDTIDQVISKINNSNAGVSALFENGKLSITAKNTGDIKGGAEVQVSGGNNVFSALGMTNSTNLASGGTNAVFQVNGIATERSSNTFTISGYNVTLKSTFNVKNTLEEQVARLEIAKDQAIQDVANAQTAKDVALNNQSLKQSEYDSAFNGLTLDQQTLYTDTVKDSSALKNTLANLSEEHFLDFKNLTATEDADIDSLTITDESKKMLKSLSPEDRVALQGMSNGDFTALKDVVVKNISLDIANLDVTRTTNDLTAKETLRDQKIEEYNLAIQQNNNTSPDASVPTINLTASSDINAMVDKVKEFVEKYNELIGGMNTSLKEKKYRDFPPLTDEQRKDMSEKEQELWDEKAKSGLLRSDSIVSVGLSEMRNAIYGRVGIEDNIIDTLAEMGVTTSSAYSDGGKLVINEDKLRKALTENPDQVVKTLTRSGEKATDTSEDTRGIVQRLRDSMKKFTLNIEKKAGKASSTDQQYAIGKSLIDTNSRISNFQRRLEDIESRYWRQFTAMEQAISKANQQSAFLMGQSTGQ</sequence>
<comment type="caution">
    <text evidence="8">The sequence shown here is derived from an EMBL/GenBank/DDBJ whole genome shotgun (WGS) entry which is preliminary data.</text>
</comment>
<evidence type="ECO:0000256" key="1">
    <source>
        <dbReference type="ARBA" id="ARBA00009764"/>
    </source>
</evidence>
<protein>
    <recommendedName>
        <fullName evidence="5">Flagellar hook-associated protein 2</fullName>
        <shortName evidence="5">HAP2</shortName>
    </recommendedName>
    <alternativeName>
        <fullName evidence="5">Flagellar cap protein</fullName>
    </alternativeName>
</protein>
<keyword evidence="5" id="KW-0964">Secreted</keyword>
<evidence type="ECO:0000259" key="6">
    <source>
        <dbReference type="Pfam" id="PF02465"/>
    </source>
</evidence>
<feature type="domain" description="Flagellar hook-associated protein 2 C-terminal" evidence="7">
    <location>
        <begin position="446"/>
        <end position="678"/>
    </location>
</feature>
<dbReference type="Pfam" id="PF02465">
    <property type="entry name" value="FliD_N"/>
    <property type="match status" value="1"/>
</dbReference>
<evidence type="ECO:0000313" key="8">
    <source>
        <dbReference type="EMBL" id="MEI4769612.1"/>
    </source>
</evidence>
<keyword evidence="8" id="KW-0969">Cilium</keyword>
<gene>
    <name evidence="8" type="primary">fliD</name>
    <name evidence="8" type="ORF">WAX74_08120</name>
</gene>
<accession>A0ABU8F3M0</accession>
<name>A0ABU8F3M0_9BACI</name>
<dbReference type="Proteomes" id="UP001364890">
    <property type="component" value="Unassembled WGS sequence"/>
</dbReference>
<reference evidence="8 9" key="1">
    <citation type="submission" date="2024-01" db="EMBL/GenBank/DDBJ databases">
        <title>Seven novel Bacillus-like species.</title>
        <authorList>
            <person name="Liu G."/>
        </authorList>
    </citation>
    <scope>NUCLEOTIDE SEQUENCE [LARGE SCALE GENOMIC DNA]</scope>
    <source>
        <strain evidence="8 9">FJAT-51614</strain>
    </source>
</reference>
<feature type="coiled-coil region" evidence="5">
    <location>
        <begin position="265"/>
        <end position="292"/>
    </location>
</feature>
<proteinExistence type="inferred from homology"/>
<dbReference type="PANTHER" id="PTHR30288:SF0">
    <property type="entry name" value="FLAGELLAR HOOK-ASSOCIATED PROTEIN 2"/>
    <property type="match status" value="1"/>
</dbReference>
<keyword evidence="4 5" id="KW-0975">Bacterial flagellum</keyword>
<evidence type="ECO:0000256" key="4">
    <source>
        <dbReference type="ARBA" id="ARBA00023143"/>
    </source>
</evidence>
<evidence type="ECO:0000259" key="7">
    <source>
        <dbReference type="Pfam" id="PF07195"/>
    </source>
</evidence>
<comment type="subunit">
    <text evidence="2 5">Homopentamer.</text>
</comment>
<dbReference type="EMBL" id="JBAWSY010000004">
    <property type="protein sequence ID" value="MEI4769612.1"/>
    <property type="molecule type" value="Genomic_DNA"/>
</dbReference>
<dbReference type="PANTHER" id="PTHR30288">
    <property type="entry name" value="FLAGELLAR CAP/ASSEMBLY PROTEIN FLID"/>
    <property type="match status" value="1"/>
</dbReference>
<keyword evidence="9" id="KW-1185">Reference proteome</keyword>
<keyword evidence="8" id="KW-0966">Cell projection</keyword>
<comment type="subcellular location">
    <subcellularLocation>
        <location evidence="5">Secreted</location>
    </subcellularLocation>
    <subcellularLocation>
        <location evidence="5">Bacterial flagellum</location>
    </subcellularLocation>
</comment>
<dbReference type="InterPro" id="IPR003481">
    <property type="entry name" value="FliD_N"/>
</dbReference>
<dbReference type="InterPro" id="IPR040026">
    <property type="entry name" value="FliD"/>
</dbReference>
<keyword evidence="8" id="KW-0282">Flagellum</keyword>
<feature type="domain" description="Flagellar hook-associated protein 2 N-terminal" evidence="6">
    <location>
        <begin position="11"/>
        <end position="108"/>
    </location>
</feature>
<evidence type="ECO:0000256" key="2">
    <source>
        <dbReference type="ARBA" id="ARBA00011255"/>
    </source>
</evidence>
<comment type="similarity">
    <text evidence="1 5">Belongs to the FliD family.</text>
</comment>
<dbReference type="InterPro" id="IPR010809">
    <property type="entry name" value="FliD_C"/>
</dbReference>
<organism evidence="8 9">
    <name type="scientific">Psychrobacillus mangrovi</name>
    <dbReference type="NCBI Taxonomy" id="3117745"/>
    <lineage>
        <taxon>Bacteria</taxon>
        <taxon>Bacillati</taxon>
        <taxon>Bacillota</taxon>
        <taxon>Bacilli</taxon>
        <taxon>Bacillales</taxon>
        <taxon>Bacillaceae</taxon>
        <taxon>Psychrobacillus</taxon>
    </lineage>
</organism>
<keyword evidence="3 5" id="KW-0175">Coiled coil</keyword>
<dbReference type="RefSeq" id="WP_336497167.1">
    <property type="nucleotide sequence ID" value="NZ_JBAWSY010000004.1"/>
</dbReference>
<evidence type="ECO:0000256" key="3">
    <source>
        <dbReference type="ARBA" id="ARBA00023054"/>
    </source>
</evidence>
<evidence type="ECO:0000256" key="5">
    <source>
        <dbReference type="RuleBase" id="RU362066"/>
    </source>
</evidence>
<comment type="function">
    <text evidence="5">Required for morphogenesis and for the elongation of the flagellar filament by facilitating polymerization of the flagellin monomers at the tip of growing filament. Forms a capping structure, which prevents flagellin subunits (transported through the central channel of the flagellum) from leaking out without polymerization at the distal end.</text>
</comment>